<dbReference type="FunFam" id="2.130.10.10:FF:000296">
    <property type="entry name" value="WD repeat domain 11"/>
    <property type="match status" value="1"/>
</dbReference>
<dbReference type="EMBL" id="NHOQ01001229">
    <property type="protein sequence ID" value="PWA25735.1"/>
    <property type="molecule type" value="Genomic_DNA"/>
</dbReference>
<feature type="compositionally biased region" description="Basic and acidic residues" evidence="16">
    <location>
        <begin position="133"/>
        <end position="145"/>
    </location>
</feature>
<reference evidence="20 21" key="1">
    <citation type="journal article" date="2018" name="G3 (Bethesda)">
        <title>A High-Quality Reference Genome for the Invasive Mosquitofish Gambusia affinis Using a Chicago Library.</title>
        <authorList>
            <person name="Hoffberg S.L."/>
            <person name="Troendle N.J."/>
            <person name="Glenn T.C."/>
            <person name="Mahmud O."/>
            <person name="Louha S."/>
            <person name="Chalopin D."/>
            <person name="Bennetzen J.L."/>
            <person name="Mauricio R."/>
        </authorList>
    </citation>
    <scope>NUCLEOTIDE SEQUENCE [LARGE SCALE GENOMIC DNA]</scope>
    <source>
        <strain evidence="20">NE01/NJP1002.9</strain>
        <tissue evidence="20">Muscle</tissue>
    </source>
</reference>
<proteinExistence type="predicted"/>
<keyword evidence="11" id="KW-0206">Cytoskeleton</keyword>
<dbReference type="PANTHER" id="PTHR14593:SF5">
    <property type="entry name" value="WD REPEAT-CONTAINING PROTEIN 11"/>
    <property type="match status" value="1"/>
</dbReference>
<dbReference type="FunFam" id="2.130.10.10:FF:000309">
    <property type="entry name" value="WD repeat domain 11"/>
    <property type="match status" value="1"/>
</dbReference>
<keyword evidence="7" id="KW-0597">Phosphoprotein</keyword>
<dbReference type="Proteomes" id="UP000250572">
    <property type="component" value="Unassembled WGS sequence"/>
</dbReference>
<dbReference type="GO" id="GO:0005794">
    <property type="term" value="C:Golgi apparatus"/>
    <property type="evidence" value="ECO:0007669"/>
    <property type="project" value="UniProtKB-SubCell"/>
</dbReference>
<dbReference type="Pfam" id="PF23753">
    <property type="entry name" value="TPR_WDR11"/>
    <property type="match status" value="1"/>
</dbReference>
<dbReference type="GO" id="GO:0005634">
    <property type="term" value="C:nucleus"/>
    <property type="evidence" value="ECO:0007669"/>
    <property type="project" value="UniProtKB-SubCell"/>
</dbReference>
<evidence type="ECO:0000256" key="11">
    <source>
        <dbReference type="ARBA" id="ARBA00023212"/>
    </source>
</evidence>
<evidence type="ECO:0000256" key="8">
    <source>
        <dbReference type="ARBA" id="ARBA00022574"/>
    </source>
</evidence>
<accession>A0A315VTK5</accession>
<evidence type="ECO:0000259" key="17">
    <source>
        <dbReference type="Pfam" id="PF23751"/>
    </source>
</evidence>
<keyword evidence="6" id="KW-0963">Cytoplasm</keyword>
<gene>
    <name evidence="20" type="ORF">CCH79_00001422</name>
</gene>
<feature type="region of interest" description="Disordered" evidence="16">
    <location>
        <begin position="120"/>
        <end position="145"/>
    </location>
</feature>
<evidence type="ECO:0000259" key="19">
    <source>
        <dbReference type="Pfam" id="PF23753"/>
    </source>
</evidence>
<evidence type="ECO:0000256" key="2">
    <source>
        <dbReference type="ARBA" id="ARBA00004123"/>
    </source>
</evidence>
<feature type="domain" description="WDR11 TPR" evidence="19">
    <location>
        <begin position="1111"/>
        <end position="1279"/>
    </location>
</feature>
<dbReference type="GO" id="GO:0048513">
    <property type="term" value="P:animal organ development"/>
    <property type="evidence" value="ECO:0007669"/>
    <property type="project" value="UniProtKB-ARBA"/>
</dbReference>
<feature type="domain" description="WDR11 first beta-propeller" evidence="17">
    <location>
        <begin position="155"/>
        <end position="441"/>
    </location>
</feature>
<evidence type="ECO:0000256" key="16">
    <source>
        <dbReference type="SAM" id="MobiDB-lite"/>
    </source>
</evidence>
<dbReference type="GO" id="GO:0005930">
    <property type="term" value="C:axoneme"/>
    <property type="evidence" value="ECO:0007669"/>
    <property type="project" value="UniProtKB-SubCell"/>
</dbReference>
<keyword evidence="13" id="KW-0966">Cell projection</keyword>
<dbReference type="InterPro" id="IPR039694">
    <property type="entry name" value="WDR11"/>
</dbReference>
<organism evidence="20 21">
    <name type="scientific">Gambusia affinis</name>
    <name type="common">Western mosquitofish</name>
    <name type="synonym">Heterandria affinis</name>
    <dbReference type="NCBI Taxonomy" id="33528"/>
    <lineage>
        <taxon>Eukaryota</taxon>
        <taxon>Metazoa</taxon>
        <taxon>Chordata</taxon>
        <taxon>Craniata</taxon>
        <taxon>Vertebrata</taxon>
        <taxon>Euteleostomi</taxon>
        <taxon>Actinopterygii</taxon>
        <taxon>Neopterygii</taxon>
        <taxon>Teleostei</taxon>
        <taxon>Neoteleostei</taxon>
        <taxon>Acanthomorphata</taxon>
        <taxon>Ovalentaria</taxon>
        <taxon>Atherinomorphae</taxon>
        <taxon>Cyprinodontiformes</taxon>
        <taxon>Poeciliidae</taxon>
        <taxon>Poeciliinae</taxon>
        <taxon>Gambusia</taxon>
    </lineage>
</organism>
<dbReference type="GO" id="GO:0031410">
    <property type="term" value="C:cytoplasmic vesicle"/>
    <property type="evidence" value="ECO:0007669"/>
    <property type="project" value="UniProtKB-SubCell"/>
</dbReference>
<feature type="domain" description="WDR11 second beta-propeller" evidence="18">
    <location>
        <begin position="603"/>
        <end position="942"/>
    </location>
</feature>
<dbReference type="STRING" id="33528.ENSGAFP00000005429"/>
<dbReference type="Gene3D" id="2.130.10.10">
    <property type="entry name" value="YVTN repeat-like/Quinoprotein amine dehydrogenase"/>
    <property type="match status" value="3"/>
</dbReference>
<evidence type="ECO:0000256" key="15">
    <source>
        <dbReference type="ARBA" id="ARBA00070583"/>
    </source>
</evidence>
<dbReference type="FunFam" id="2.130.10.10:FF:000204">
    <property type="entry name" value="WD repeat domain 11"/>
    <property type="match status" value="1"/>
</dbReference>
<evidence type="ECO:0000256" key="13">
    <source>
        <dbReference type="ARBA" id="ARBA00023273"/>
    </source>
</evidence>
<dbReference type="Pfam" id="PF23751">
    <property type="entry name" value="Beta-prop_WDR11_1st"/>
    <property type="match status" value="1"/>
</dbReference>
<comment type="caution">
    <text evidence="20">The sequence shown here is derived from an EMBL/GenBank/DDBJ whole genome shotgun (WGS) entry which is preliminary data.</text>
</comment>
<dbReference type="SMART" id="SM00320">
    <property type="entry name" value="WD40"/>
    <property type="match status" value="6"/>
</dbReference>
<comment type="subcellular location">
    <subcellularLocation>
        <location evidence="3">Cytoplasm</location>
        <location evidence="3">Cytoskeleton</location>
        <location evidence="3">Cilium axoneme</location>
    </subcellularLocation>
    <subcellularLocation>
        <location evidence="1">Cytoplasm</location>
        <location evidence="1">Cytoskeleton</location>
        <location evidence="1">Cilium basal body</location>
    </subcellularLocation>
    <subcellularLocation>
        <location evidence="4">Cytoplasmic vesicle</location>
    </subcellularLocation>
    <subcellularLocation>
        <location evidence="5">Golgi apparatus</location>
        <location evidence="5">trans-Golgi network</location>
    </subcellularLocation>
    <subcellularLocation>
        <location evidence="2">Nucleus</location>
    </subcellularLocation>
</comment>
<evidence type="ECO:0000256" key="9">
    <source>
        <dbReference type="ARBA" id="ARBA00022737"/>
    </source>
</evidence>
<sequence>MRHTTGDQNESNKGMRINKKRFDKFRLKTVIAVSPDPCAFAVFPHNSQLTKTLEHPERTARLYFPPLQKPGSSSTSEAPGLEPNSEEKRCPLPSSPRHSPPHRPIHQSLKCRGALENSAVSAVNKEGTQQDCRGGDGGRERTGGKGKAEEIMGWQGLIAQGCHSSILIIDPKTAQTIQVLERHKANVVRVKWSRENYYHNLSSPYCLRLASGDASGKIIVWDVVSGTAHCEIQEHSKPIQDLEWLWNQDASRDLLLAVHPPNYIVLWNGDTGTKLWKKSYAENILSFSFDPFDPSNMALLTSEGIVFITDFSHSKPPSSAGKKVYIASPHASPAHTKPAPAATPAPTGAKKALNKVKVLITNEKPTAEAVTLNDCLQLSYLPSKRNHMLLLYPREILILDLELSQTVGVVAIERSGVPFTQVIPCAQRDALYCLHENGCITLRVCRSTSAQEEAADPEQSVQELVYDLRSQCDAIRVTKTVRPYRMVICPVNENKAALMVSDGRVMLWELKAHTGRSGLSPLYSPVSFCGAPLGPNQKRIQDLSLNSMISQTLIAGEALPPSSNQQEVQLKFLLIGLLSGLPLPPFAIRMCPPLTTKNINHYQPLLAAGTSNGSVLVYNLTSGLLHKELSVHSCEVRGLEWVSLTSFLSFATSSPNNMGLVRNELQHVDLPTGRCFAFRGERGNDEPPIEMIKVSHLKQYLVVVFRDKPLELWDIRTGTLLREMAKNFPTVTALEWSPSHNLKSLKKKQMAAREAMARQTVSDAEQSSVESSVISLLQDAESKSETSQAISAREHFVFTDTDGQVYHITVEGNTVKDGARIPPDGSMGSIACIAWKGDTLVLGDVDGNLNFWDLKARLSRGIPTHRGWVKKIRFAPGKGNQKLLVMYTDGAEVWDTKEVQMVSSIRFGRNVNYRILDIDWCTSDKVVLASDDGCIRVLEMAMKSASYRMDEQDLTDPVWCPYLLLPRAALTLKAFLLLQPWSGTFTMDITQVDYSEKVEIKGLIQEQLNSLSNDMKSVLQDSELSLLQRCLLVSRLFGDESDLNFWTVASHYLQLFAQARQLSVNSEGGNDEPQPPSQNHLDICHDVLCESSYFQKFQLDRVHLQEVKRSSYEHTKKCADQLLLLGQTDRAVQLLLETSADNPSYYCDSLKACLVTTITSSGPSQSTIKLVATNMIANGKLAEGVQLLCLIDKAADACRYLQTYGEWNRAAWLAKVRLSPAEGSDVLKRWAEHLCSPQVNQKSKAILVLLSLGCFYKVGEMLHSMRYFDRAALFIEACLKSGLLRSLGLREGAALWASRAGSAGEQLMEELFQGEGGVPEAVLGEDEVEVGLESTE</sequence>
<dbReference type="InterPro" id="IPR057853">
    <property type="entry name" value="Beta-prop_WDR11_2nd"/>
</dbReference>
<keyword evidence="8" id="KW-0853">WD repeat</keyword>
<keyword evidence="21" id="KW-1185">Reference proteome</keyword>
<evidence type="ECO:0000256" key="10">
    <source>
        <dbReference type="ARBA" id="ARBA00023034"/>
    </source>
</evidence>
<evidence type="ECO:0000256" key="7">
    <source>
        <dbReference type="ARBA" id="ARBA00022553"/>
    </source>
</evidence>
<evidence type="ECO:0000256" key="14">
    <source>
        <dbReference type="ARBA" id="ARBA00023329"/>
    </source>
</evidence>
<dbReference type="InterPro" id="IPR015943">
    <property type="entry name" value="WD40/YVTN_repeat-like_dom_sf"/>
</dbReference>
<dbReference type="PANTHER" id="PTHR14593">
    <property type="entry name" value="WD REPEAT-CONTAINING PROTEIN 11"/>
    <property type="match status" value="1"/>
</dbReference>
<keyword evidence="12" id="KW-0539">Nucleus</keyword>
<evidence type="ECO:0000313" key="21">
    <source>
        <dbReference type="Proteomes" id="UP000250572"/>
    </source>
</evidence>
<evidence type="ECO:0000256" key="5">
    <source>
        <dbReference type="ARBA" id="ARBA00004601"/>
    </source>
</evidence>
<evidence type="ECO:0000256" key="3">
    <source>
        <dbReference type="ARBA" id="ARBA00004430"/>
    </source>
</evidence>
<name>A0A315VTK5_GAMAF</name>
<evidence type="ECO:0000256" key="12">
    <source>
        <dbReference type="ARBA" id="ARBA00023242"/>
    </source>
</evidence>
<evidence type="ECO:0000256" key="4">
    <source>
        <dbReference type="ARBA" id="ARBA00004541"/>
    </source>
</evidence>
<dbReference type="InterPro" id="IPR036322">
    <property type="entry name" value="WD40_repeat_dom_sf"/>
</dbReference>
<evidence type="ECO:0000313" key="20">
    <source>
        <dbReference type="EMBL" id="PWA25735.1"/>
    </source>
</evidence>
<evidence type="ECO:0000256" key="6">
    <source>
        <dbReference type="ARBA" id="ARBA00022490"/>
    </source>
</evidence>
<evidence type="ECO:0000259" key="18">
    <source>
        <dbReference type="Pfam" id="PF23752"/>
    </source>
</evidence>
<feature type="region of interest" description="Disordered" evidence="16">
    <location>
        <begin position="64"/>
        <end position="106"/>
    </location>
</feature>
<dbReference type="SUPFAM" id="SSF50978">
    <property type="entry name" value="WD40 repeat-like"/>
    <property type="match status" value="1"/>
</dbReference>
<dbReference type="GO" id="GO:0060271">
    <property type="term" value="P:cilium assembly"/>
    <property type="evidence" value="ECO:0007669"/>
    <property type="project" value="UniProtKB-ARBA"/>
</dbReference>
<keyword evidence="10" id="KW-0333">Golgi apparatus</keyword>
<protein>
    <recommendedName>
        <fullName evidence="15">WD repeat-containing protein 11</fullName>
    </recommendedName>
</protein>
<dbReference type="InterPro" id="IPR057852">
    <property type="entry name" value="Beta-prop_WDR11_1st"/>
</dbReference>
<keyword evidence="14" id="KW-0968">Cytoplasmic vesicle</keyword>
<dbReference type="InterPro" id="IPR057854">
    <property type="entry name" value="TPR_WDR11"/>
</dbReference>
<dbReference type="InterPro" id="IPR001680">
    <property type="entry name" value="WD40_rpt"/>
</dbReference>
<keyword evidence="9" id="KW-0677">Repeat</keyword>
<dbReference type="Pfam" id="PF23752">
    <property type="entry name" value="Beta-prop_WDR11_2nd"/>
    <property type="match status" value="1"/>
</dbReference>
<evidence type="ECO:0000256" key="1">
    <source>
        <dbReference type="ARBA" id="ARBA00004120"/>
    </source>
</evidence>